<dbReference type="NCBIfam" id="TIGR01640">
    <property type="entry name" value="F_box_assoc_1"/>
    <property type="match status" value="1"/>
</dbReference>
<dbReference type="PANTHER" id="PTHR31672:SF13">
    <property type="entry name" value="F-BOX PROTEIN CPR30-LIKE"/>
    <property type="match status" value="1"/>
</dbReference>
<evidence type="ECO:0000259" key="1">
    <source>
        <dbReference type="Pfam" id="PF07734"/>
    </source>
</evidence>
<accession>A0AAD8MFC9</accession>
<dbReference type="Pfam" id="PF07734">
    <property type="entry name" value="FBA_1"/>
    <property type="match status" value="1"/>
</dbReference>
<dbReference type="Proteomes" id="UP001237642">
    <property type="component" value="Unassembled WGS sequence"/>
</dbReference>
<protein>
    <recommendedName>
        <fullName evidence="1">F-box associated beta-propeller type 1 domain-containing protein</fullName>
    </recommendedName>
</protein>
<organism evidence="2 3">
    <name type="scientific">Heracleum sosnowskyi</name>
    <dbReference type="NCBI Taxonomy" id="360622"/>
    <lineage>
        <taxon>Eukaryota</taxon>
        <taxon>Viridiplantae</taxon>
        <taxon>Streptophyta</taxon>
        <taxon>Embryophyta</taxon>
        <taxon>Tracheophyta</taxon>
        <taxon>Spermatophyta</taxon>
        <taxon>Magnoliopsida</taxon>
        <taxon>eudicotyledons</taxon>
        <taxon>Gunneridae</taxon>
        <taxon>Pentapetalae</taxon>
        <taxon>asterids</taxon>
        <taxon>campanulids</taxon>
        <taxon>Apiales</taxon>
        <taxon>Apiaceae</taxon>
        <taxon>Apioideae</taxon>
        <taxon>apioid superclade</taxon>
        <taxon>Tordylieae</taxon>
        <taxon>Tordyliinae</taxon>
        <taxon>Heracleum</taxon>
    </lineage>
</organism>
<dbReference type="EMBL" id="JAUIZM010000008">
    <property type="protein sequence ID" value="KAK1370729.1"/>
    <property type="molecule type" value="Genomic_DNA"/>
</dbReference>
<dbReference type="InterPro" id="IPR017451">
    <property type="entry name" value="F-box-assoc_interact_dom"/>
</dbReference>
<evidence type="ECO:0000313" key="3">
    <source>
        <dbReference type="Proteomes" id="UP001237642"/>
    </source>
</evidence>
<dbReference type="InterPro" id="IPR006527">
    <property type="entry name" value="F-box-assoc_dom_typ1"/>
</dbReference>
<dbReference type="InterPro" id="IPR050796">
    <property type="entry name" value="SCF_F-box_component"/>
</dbReference>
<reference evidence="2" key="1">
    <citation type="submission" date="2023-02" db="EMBL/GenBank/DDBJ databases">
        <title>Genome of toxic invasive species Heracleum sosnowskyi carries increased number of genes despite the absence of recent whole-genome duplications.</title>
        <authorList>
            <person name="Schelkunov M."/>
            <person name="Shtratnikova V."/>
            <person name="Makarenko M."/>
            <person name="Klepikova A."/>
            <person name="Omelchenko D."/>
            <person name="Novikova G."/>
            <person name="Obukhova E."/>
            <person name="Bogdanov V."/>
            <person name="Penin A."/>
            <person name="Logacheva M."/>
        </authorList>
    </citation>
    <scope>NUCLEOTIDE SEQUENCE</scope>
    <source>
        <strain evidence="2">Hsosn_3</strain>
        <tissue evidence="2">Leaf</tissue>
    </source>
</reference>
<comment type="caution">
    <text evidence="2">The sequence shown here is derived from an EMBL/GenBank/DDBJ whole genome shotgun (WGS) entry which is preliminary data.</text>
</comment>
<gene>
    <name evidence="2" type="ORF">POM88_036821</name>
</gene>
<sequence>MFLLNPTTLEVKKIPAVPESKYCYVYGLGYDISCDDYAIVAVPWDHFRRLPRHGSVSVYMLKTNYWKKVGLFPYDHILPVFSGGFFLNGSLHWLQHSSGLVTAFNIASKEFSKVPKPSGVSDLVFEDFPTLGALKGCLCLMPRARGVTSTTQFWVMKEYGVAESWIKLSIVLTEVRVPWLRLAENIILVLKCGQVVLLVSNVKETEVLKSRLEVIGPPYTSRFGMNFVNSLVSPK</sequence>
<keyword evidence="3" id="KW-1185">Reference proteome</keyword>
<dbReference type="PANTHER" id="PTHR31672">
    <property type="entry name" value="BNACNNG10540D PROTEIN"/>
    <property type="match status" value="1"/>
</dbReference>
<reference evidence="2" key="2">
    <citation type="submission" date="2023-05" db="EMBL/GenBank/DDBJ databases">
        <authorList>
            <person name="Schelkunov M.I."/>
        </authorList>
    </citation>
    <scope>NUCLEOTIDE SEQUENCE</scope>
    <source>
        <strain evidence="2">Hsosn_3</strain>
        <tissue evidence="2">Leaf</tissue>
    </source>
</reference>
<name>A0AAD8MFC9_9APIA</name>
<proteinExistence type="predicted"/>
<evidence type="ECO:0000313" key="2">
    <source>
        <dbReference type="EMBL" id="KAK1370729.1"/>
    </source>
</evidence>
<dbReference type="AlphaFoldDB" id="A0AAD8MFC9"/>
<feature type="domain" description="F-box associated beta-propeller type 1" evidence="1">
    <location>
        <begin position="2"/>
        <end position="180"/>
    </location>
</feature>